<proteinExistence type="predicted"/>
<evidence type="ECO:0000313" key="7">
    <source>
        <dbReference type="Ensembl" id="ENSJJAP00000019493.1"/>
    </source>
</evidence>
<dbReference type="GO" id="GO:0005615">
    <property type="term" value="C:extracellular space"/>
    <property type="evidence" value="ECO:0007669"/>
    <property type="project" value="Ensembl"/>
</dbReference>
<evidence type="ECO:0000256" key="1">
    <source>
        <dbReference type="ARBA" id="ARBA00022729"/>
    </source>
</evidence>
<dbReference type="PANTHER" id="PTHR48071">
    <property type="entry name" value="SRCR DOMAIN-CONTAINING PROTEIN"/>
    <property type="match status" value="1"/>
</dbReference>
<evidence type="ECO:0000256" key="4">
    <source>
        <dbReference type="ARBA" id="ARBA00023180"/>
    </source>
</evidence>
<feature type="disulfide bond" evidence="5">
    <location>
        <begin position="87"/>
        <end position="97"/>
    </location>
</feature>
<dbReference type="Gene3D" id="3.10.250.10">
    <property type="entry name" value="SRCR-like domain"/>
    <property type="match status" value="3"/>
</dbReference>
<dbReference type="GO" id="GO:0004252">
    <property type="term" value="F:serine-type endopeptidase activity"/>
    <property type="evidence" value="ECO:0007669"/>
    <property type="project" value="TreeGrafter"/>
</dbReference>
<reference evidence="7" key="2">
    <citation type="submission" date="2025-09" db="UniProtKB">
        <authorList>
            <consortium name="Ensembl"/>
        </authorList>
    </citation>
    <scope>IDENTIFICATION</scope>
</reference>
<dbReference type="GO" id="GO:0030449">
    <property type="term" value="P:regulation of complement activation"/>
    <property type="evidence" value="ECO:0007669"/>
    <property type="project" value="Ensembl"/>
</dbReference>
<dbReference type="GO" id="GO:0005886">
    <property type="term" value="C:plasma membrane"/>
    <property type="evidence" value="ECO:0007669"/>
    <property type="project" value="Ensembl"/>
</dbReference>
<dbReference type="InterPro" id="IPR001190">
    <property type="entry name" value="SRCR"/>
</dbReference>
<feature type="disulfide bond" evidence="5">
    <location>
        <begin position="306"/>
        <end position="316"/>
    </location>
</feature>
<comment type="caution">
    <text evidence="5">Lacks conserved residue(s) required for the propagation of feature annotation.</text>
</comment>
<dbReference type="SUPFAM" id="SSF56487">
    <property type="entry name" value="SRCR-like"/>
    <property type="match status" value="3"/>
</dbReference>
<feature type="disulfide bond" evidence="5">
    <location>
        <begin position="155"/>
        <end position="219"/>
    </location>
</feature>
<dbReference type="Proteomes" id="UP000694385">
    <property type="component" value="Unassembled WGS sequence"/>
</dbReference>
<feature type="disulfide bond" evidence="5">
    <location>
        <begin position="200"/>
        <end position="210"/>
    </location>
</feature>
<dbReference type="OMA" id="EQKGQWG"/>
<feature type="disulfide bond" evidence="5">
    <location>
        <begin position="168"/>
        <end position="229"/>
    </location>
</feature>
<keyword evidence="3 5" id="KW-1015">Disulfide bond</keyword>
<keyword evidence="8" id="KW-1185">Reference proteome</keyword>
<dbReference type="GO" id="GO:0009611">
    <property type="term" value="P:response to wounding"/>
    <property type="evidence" value="ECO:0007669"/>
    <property type="project" value="Ensembl"/>
</dbReference>
<evidence type="ECO:0000313" key="8">
    <source>
        <dbReference type="Proteomes" id="UP000694385"/>
    </source>
</evidence>
<dbReference type="SMART" id="SM00202">
    <property type="entry name" value="SR"/>
    <property type="match status" value="3"/>
</dbReference>
<dbReference type="PROSITE" id="PS50287">
    <property type="entry name" value="SRCR_2"/>
    <property type="match status" value="3"/>
</dbReference>
<dbReference type="AlphaFoldDB" id="A0A8C5L8Z6"/>
<keyword evidence="4" id="KW-0325">Glycoprotein</keyword>
<dbReference type="PANTHER" id="PTHR48071:SF8">
    <property type="entry name" value="CD5 ANTIGEN-LIKE"/>
    <property type="match status" value="1"/>
</dbReference>
<dbReference type="GO" id="GO:1903661">
    <property type="term" value="P:positive regulation of complement-dependent cytotoxicity"/>
    <property type="evidence" value="ECO:0007669"/>
    <property type="project" value="Ensembl"/>
</dbReference>
<keyword evidence="2" id="KW-0677">Repeat</keyword>
<dbReference type="InterPro" id="IPR036772">
    <property type="entry name" value="SRCR-like_dom_sf"/>
</dbReference>
<evidence type="ECO:0000256" key="2">
    <source>
        <dbReference type="ARBA" id="ARBA00022737"/>
    </source>
</evidence>
<dbReference type="GO" id="GO:0031638">
    <property type="term" value="P:zymogen activation"/>
    <property type="evidence" value="ECO:0007669"/>
    <property type="project" value="TreeGrafter"/>
</dbReference>
<dbReference type="PRINTS" id="PR00258">
    <property type="entry name" value="SPERACTRCPTR"/>
</dbReference>
<dbReference type="FunFam" id="3.10.250.10:FF:000010">
    <property type="entry name" value="T-cell differentiation antigen CD6"/>
    <property type="match status" value="2"/>
</dbReference>
<dbReference type="GO" id="GO:0060100">
    <property type="term" value="P:positive regulation of phagocytosis, engulfment"/>
    <property type="evidence" value="ECO:0007669"/>
    <property type="project" value="Ensembl"/>
</dbReference>
<dbReference type="Ensembl" id="ENSJJAT00000026029.1">
    <property type="protein sequence ID" value="ENSJJAP00000019493.1"/>
    <property type="gene ID" value="ENSJJAG00000020432.1"/>
</dbReference>
<dbReference type="FunFam" id="3.10.250.10:FF:000006">
    <property type="entry name" value="neurotrypsin isoform X2"/>
    <property type="match status" value="1"/>
</dbReference>
<evidence type="ECO:0000259" key="6">
    <source>
        <dbReference type="PROSITE" id="PS50287"/>
    </source>
</evidence>
<dbReference type="PROSITE" id="PS00420">
    <property type="entry name" value="SRCR_1"/>
    <property type="match status" value="2"/>
</dbReference>
<reference evidence="7" key="1">
    <citation type="submission" date="2025-08" db="UniProtKB">
        <authorList>
            <consortium name="Ensembl"/>
        </authorList>
    </citation>
    <scope>IDENTIFICATION</scope>
</reference>
<sequence>MPLLLSLIFESPPRVRLVGGAHRCEGRVEVERQGQWGTVCDDGWDLKDVAVVCRELGCGEAKKTPSGGIYGPPAEKDQSVLIQGVECTGMEDTLAQCAQDQDVFDCAHEEDAGALCENPESNVSPVPERIRLADGPGRCEGRVEVLSRGQWSTMCKTGWGLRAAKVVCRQLGCGRALLTHRQCNEAAQGQGPIWMNQVLCSGQEANLQSCPFKPWENNCTHDEDVWVKCEGAFELRLVGGDSLCSGRLEVRHRGVWGSVCDDGWGEKEDQVVCKQLGCGESLQPASRARKSYGPGTGLIWLDDVACSGKEQSLEQCRHRLWGYHNCDHKEDVGVICSEFDLK</sequence>
<evidence type="ECO:0000256" key="3">
    <source>
        <dbReference type="ARBA" id="ARBA00023157"/>
    </source>
</evidence>
<feature type="domain" description="SRCR" evidence="6">
    <location>
        <begin position="235"/>
        <end position="337"/>
    </location>
</feature>
<name>A0A8C5L8Z6_JACJA</name>
<dbReference type="Pfam" id="PF00530">
    <property type="entry name" value="SRCR"/>
    <property type="match status" value="3"/>
</dbReference>
<feature type="domain" description="SRCR" evidence="6">
    <location>
        <begin position="130"/>
        <end position="230"/>
    </location>
</feature>
<dbReference type="GeneTree" id="ENSGT00940000161974"/>
<evidence type="ECO:0000256" key="5">
    <source>
        <dbReference type="PROSITE-ProRule" id="PRU00196"/>
    </source>
</evidence>
<protein>
    <submittedName>
        <fullName evidence="7">CD5 antigen-like</fullName>
    </submittedName>
</protein>
<dbReference type="GO" id="GO:0009986">
    <property type="term" value="C:cell surface"/>
    <property type="evidence" value="ECO:0007669"/>
    <property type="project" value="Ensembl"/>
</dbReference>
<keyword evidence="1" id="KW-0732">Signal</keyword>
<feature type="domain" description="SRCR" evidence="6">
    <location>
        <begin position="15"/>
        <end position="117"/>
    </location>
</feature>
<organism evidence="7 8">
    <name type="scientific">Jaculus jaculus</name>
    <name type="common">Lesser Egyptian jerboa</name>
    <dbReference type="NCBI Taxonomy" id="51337"/>
    <lineage>
        <taxon>Eukaryota</taxon>
        <taxon>Metazoa</taxon>
        <taxon>Chordata</taxon>
        <taxon>Craniata</taxon>
        <taxon>Vertebrata</taxon>
        <taxon>Euteleostomi</taxon>
        <taxon>Mammalia</taxon>
        <taxon>Eutheria</taxon>
        <taxon>Euarchontoglires</taxon>
        <taxon>Glires</taxon>
        <taxon>Rodentia</taxon>
        <taxon>Myomorpha</taxon>
        <taxon>Dipodoidea</taxon>
        <taxon>Dipodidae</taxon>
        <taxon>Dipodinae</taxon>
        <taxon>Jaculus</taxon>
    </lineage>
</organism>
<accession>A0A8C5L8Z6</accession>